<accession>A0A8J7LY86</accession>
<dbReference type="PANTHER" id="PTHR43214:SF41">
    <property type="entry name" value="NITRATE_NITRITE RESPONSE REGULATOR PROTEIN NARP"/>
    <property type="match status" value="1"/>
</dbReference>
<dbReference type="Pfam" id="PF00072">
    <property type="entry name" value="Response_reg"/>
    <property type="match status" value="1"/>
</dbReference>
<dbReference type="SMART" id="SM00421">
    <property type="entry name" value="HTH_LUXR"/>
    <property type="match status" value="1"/>
</dbReference>
<evidence type="ECO:0000256" key="2">
    <source>
        <dbReference type="ARBA" id="ARBA00023015"/>
    </source>
</evidence>
<dbReference type="SUPFAM" id="SSF46894">
    <property type="entry name" value="C-terminal effector domain of the bipartite response regulators"/>
    <property type="match status" value="1"/>
</dbReference>
<keyword evidence="2" id="KW-0805">Transcription regulation</keyword>
<dbReference type="InterPro" id="IPR001789">
    <property type="entry name" value="Sig_transdc_resp-reg_receiver"/>
</dbReference>
<evidence type="ECO:0000259" key="7">
    <source>
        <dbReference type="PROSITE" id="PS50110"/>
    </source>
</evidence>
<organism evidence="8 9">
    <name type="scientific">Geomesophilobacter sediminis</name>
    <dbReference type="NCBI Taxonomy" id="2798584"/>
    <lineage>
        <taxon>Bacteria</taxon>
        <taxon>Pseudomonadati</taxon>
        <taxon>Thermodesulfobacteriota</taxon>
        <taxon>Desulfuromonadia</taxon>
        <taxon>Geobacterales</taxon>
        <taxon>Geobacteraceae</taxon>
        <taxon>Geomesophilobacter</taxon>
    </lineage>
</organism>
<dbReference type="AlphaFoldDB" id="A0A8J7LY86"/>
<dbReference type="SUPFAM" id="SSF52172">
    <property type="entry name" value="CheY-like"/>
    <property type="match status" value="1"/>
</dbReference>
<dbReference type="CDD" id="cd06170">
    <property type="entry name" value="LuxR_C_like"/>
    <property type="match status" value="1"/>
</dbReference>
<evidence type="ECO:0000256" key="3">
    <source>
        <dbReference type="ARBA" id="ARBA00023125"/>
    </source>
</evidence>
<reference evidence="8" key="1">
    <citation type="submission" date="2020-12" db="EMBL/GenBank/DDBJ databases">
        <title>Geomonas sp. Red875, isolated from river sediment.</title>
        <authorList>
            <person name="Xu Z."/>
            <person name="Zhang Z."/>
            <person name="Masuda Y."/>
            <person name="Itoh H."/>
            <person name="Senoo K."/>
        </authorList>
    </citation>
    <scope>NUCLEOTIDE SEQUENCE</scope>
    <source>
        <strain evidence="8">Red875</strain>
    </source>
</reference>
<evidence type="ECO:0000259" key="6">
    <source>
        <dbReference type="PROSITE" id="PS50043"/>
    </source>
</evidence>
<dbReference type="PROSITE" id="PS50043">
    <property type="entry name" value="HTH_LUXR_2"/>
    <property type="match status" value="1"/>
</dbReference>
<sequence>MKKILVVDDHTVVRQGVIRTLETIPEYRFAFEEAANEAEALHRCQGTCYDLILLDLSLQGKNGIEVLKQLKRLAPKVPVLVLSMYPVEQYAARAIRAGASGYLNKESAFAELQTAVRRLLGGRKYLNEEVADLLLDALSDERDPQEPASEILSDREFEVLCMMASGKTMTEIAQELVLSVKTISTYRGRILEKLRLRTTGEMIAYAVKSGLGSI</sequence>
<dbReference type="InterPro" id="IPR016032">
    <property type="entry name" value="Sig_transdc_resp-reg_C-effctor"/>
</dbReference>
<dbReference type="CDD" id="cd17535">
    <property type="entry name" value="REC_NarL-like"/>
    <property type="match status" value="1"/>
</dbReference>
<feature type="domain" description="Response regulatory" evidence="7">
    <location>
        <begin position="3"/>
        <end position="120"/>
    </location>
</feature>
<evidence type="ECO:0000256" key="5">
    <source>
        <dbReference type="PROSITE-ProRule" id="PRU00169"/>
    </source>
</evidence>
<comment type="caution">
    <text evidence="8">The sequence shown here is derived from an EMBL/GenBank/DDBJ whole genome shotgun (WGS) entry which is preliminary data.</text>
</comment>
<keyword evidence="4" id="KW-0804">Transcription</keyword>
<keyword evidence="1 5" id="KW-0597">Phosphoprotein</keyword>
<evidence type="ECO:0000313" key="9">
    <source>
        <dbReference type="Proteomes" id="UP000636888"/>
    </source>
</evidence>
<dbReference type="SMART" id="SM00448">
    <property type="entry name" value="REC"/>
    <property type="match status" value="1"/>
</dbReference>
<dbReference type="InterPro" id="IPR039420">
    <property type="entry name" value="WalR-like"/>
</dbReference>
<protein>
    <submittedName>
        <fullName evidence="8">Response regulator transcription factor</fullName>
    </submittedName>
</protein>
<dbReference type="GO" id="GO:0000160">
    <property type="term" value="P:phosphorelay signal transduction system"/>
    <property type="evidence" value="ECO:0007669"/>
    <property type="project" value="InterPro"/>
</dbReference>
<dbReference type="PANTHER" id="PTHR43214">
    <property type="entry name" value="TWO-COMPONENT RESPONSE REGULATOR"/>
    <property type="match status" value="1"/>
</dbReference>
<dbReference type="GO" id="GO:0006355">
    <property type="term" value="P:regulation of DNA-templated transcription"/>
    <property type="evidence" value="ECO:0007669"/>
    <property type="project" value="InterPro"/>
</dbReference>
<proteinExistence type="predicted"/>
<gene>
    <name evidence="8" type="ORF">JFN93_07575</name>
</gene>
<dbReference type="InterPro" id="IPR011006">
    <property type="entry name" value="CheY-like_superfamily"/>
</dbReference>
<evidence type="ECO:0000313" key="8">
    <source>
        <dbReference type="EMBL" id="MBJ6724561.1"/>
    </source>
</evidence>
<feature type="domain" description="HTH luxR-type" evidence="6">
    <location>
        <begin position="145"/>
        <end position="210"/>
    </location>
</feature>
<dbReference type="PRINTS" id="PR00038">
    <property type="entry name" value="HTHLUXR"/>
</dbReference>
<feature type="modified residue" description="4-aspartylphosphate" evidence="5">
    <location>
        <position position="55"/>
    </location>
</feature>
<dbReference type="PROSITE" id="PS50110">
    <property type="entry name" value="RESPONSE_REGULATORY"/>
    <property type="match status" value="1"/>
</dbReference>
<dbReference type="InterPro" id="IPR058245">
    <property type="entry name" value="NreC/VraR/RcsB-like_REC"/>
</dbReference>
<dbReference type="RefSeq" id="WP_199383401.1">
    <property type="nucleotide sequence ID" value="NZ_JAEMHM010000005.1"/>
</dbReference>
<dbReference type="InterPro" id="IPR000792">
    <property type="entry name" value="Tscrpt_reg_LuxR_C"/>
</dbReference>
<name>A0A8J7LY86_9BACT</name>
<dbReference type="Pfam" id="PF00196">
    <property type="entry name" value="GerE"/>
    <property type="match status" value="1"/>
</dbReference>
<evidence type="ECO:0000256" key="4">
    <source>
        <dbReference type="ARBA" id="ARBA00023163"/>
    </source>
</evidence>
<dbReference type="EMBL" id="JAEMHM010000005">
    <property type="protein sequence ID" value="MBJ6724561.1"/>
    <property type="molecule type" value="Genomic_DNA"/>
</dbReference>
<evidence type="ECO:0000256" key="1">
    <source>
        <dbReference type="ARBA" id="ARBA00022553"/>
    </source>
</evidence>
<dbReference type="Proteomes" id="UP000636888">
    <property type="component" value="Unassembled WGS sequence"/>
</dbReference>
<keyword evidence="3" id="KW-0238">DNA-binding</keyword>
<dbReference type="Gene3D" id="3.40.50.2300">
    <property type="match status" value="1"/>
</dbReference>
<keyword evidence="9" id="KW-1185">Reference proteome</keyword>
<dbReference type="GO" id="GO:0003677">
    <property type="term" value="F:DNA binding"/>
    <property type="evidence" value="ECO:0007669"/>
    <property type="project" value="UniProtKB-KW"/>
</dbReference>